<name>A0A285UWA6_9HYPH</name>
<protein>
    <recommendedName>
        <fullName evidence="4">DUF2188 domain-containing protein</fullName>
    </recommendedName>
</protein>
<gene>
    <name evidence="2" type="ORF">SAMN05892877_11733</name>
</gene>
<dbReference type="AlphaFoldDB" id="A0A285UWA6"/>
<dbReference type="RefSeq" id="WP_245423632.1">
    <property type="nucleotide sequence ID" value="NZ_OBQD01000017.1"/>
</dbReference>
<dbReference type="Proteomes" id="UP000219167">
    <property type="component" value="Unassembled WGS sequence"/>
</dbReference>
<feature type="region of interest" description="Disordered" evidence="1">
    <location>
        <begin position="73"/>
        <end position="98"/>
    </location>
</feature>
<sequence>MGSRTHRLHVSTRPARFTVGRDHHGWWVVQDKLGKVGGLFASEDAAMHFARDESDRNPAAVCRAPEGLSVELENLSRRAQRPRQRQVRRTSAVNPARS</sequence>
<keyword evidence="3" id="KW-1185">Reference proteome</keyword>
<proteinExistence type="predicted"/>
<dbReference type="EMBL" id="OBQD01000017">
    <property type="protein sequence ID" value="SOC45648.1"/>
    <property type="molecule type" value="Genomic_DNA"/>
</dbReference>
<reference evidence="2 3" key="1">
    <citation type="submission" date="2017-08" db="EMBL/GenBank/DDBJ databases">
        <authorList>
            <person name="de Groot N.N."/>
        </authorList>
    </citation>
    <scope>NUCLEOTIDE SEQUENCE [LARGE SCALE GENOMIC DNA]</scope>
    <source>
        <strain evidence="2 3">JC85</strain>
    </source>
</reference>
<evidence type="ECO:0000313" key="3">
    <source>
        <dbReference type="Proteomes" id="UP000219167"/>
    </source>
</evidence>
<accession>A0A285UWA6</accession>
<evidence type="ECO:0000256" key="1">
    <source>
        <dbReference type="SAM" id="MobiDB-lite"/>
    </source>
</evidence>
<organism evidence="2 3">
    <name type="scientific">Rhizobium subbaraonis</name>
    <dbReference type="NCBI Taxonomy" id="908946"/>
    <lineage>
        <taxon>Bacteria</taxon>
        <taxon>Pseudomonadati</taxon>
        <taxon>Pseudomonadota</taxon>
        <taxon>Alphaproteobacteria</taxon>
        <taxon>Hyphomicrobiales</taxon>
        <taxon>Rhizobiaceae</taxon>
        <taxon>Rhizobium/Agrobacterium group</taxon>
        <taxon>Rhizobium</taxon>
    </lineage>
</organism>
<feature type="compositionally biased region" description="Basic residues" evidence="1">
    <location>
        <begin position="78"/>
        <end position="88"/>
    </location>
</feature>
<evidence type="ECO:0008006" key="4">
    <source>
        <dbReference type="Google" id="ProtNLM"/>
    </source>
</evidence>
<evidence type="ECO:0000313" key="2">
    <source>
        <dbReference type="EMBL" id="SOC45648.1"/>
    </source>
</evidence>